<keyword evidence="2" id="KW-1133">Transmembrane helix</keyword>
<evidence type="ECO:0000313" key="3">
    <source>
        <dbReference type="EMBL" id="PYY28771.1"/>
    </source>
</evidence>
<dbReference type="EMBL" id="PRLG01000019">
    <property type="protein sequence ID" value="PYY28771.1"/>
    <property type="molecule type" value="Genomic_DNA"/>
</dbReference>
<organism evidence="3 4">
    <name type="scientific">Paenibacillus illinoisensis</name>
    <dbReference type="NCBI Taxonomy" id="59845"/>
    <lineage>
        <taxon>Bacteria</taxon>
        <taxon>Bacillati</taxon>
        <taxon>Bacillota</taxon>
        <taxon>Bacilli</taxon>
        <taxon>Bacillales</taxon>
        <taxon>Paenibacillaceae</taxon>
        <taxon>Paenibacillus</taxon>
    </lineage>
</organism>
<feature type="compositionally biased region" description="Polar residues" evidence="1">
    <location>
        <begin position="69"/>
        <end position="82"/>
    </location>
</feature>
<accession>A0A2W0CYP2</accession>
<keyword evidence="2" id="KW-0472">Membrane</keyword>
<dbReference type="Proteomes" id="UP000247459">
    <property type="component" value="Unassembled WGS sequence"/>
</dbReference>
<sequence>MQDIVSIVHSSKAYFHSGADHQLQTKEPLYRKEANWIVLGIEVFCIYFCWFSGFLEAFSMDVMNIADNNEGSGINRSDNDLQSPEFLT</sequence>
<comment type="caution">
    <text evidence="3">The sequence shown here is derived from an EMBL/GenBank/DDBJ whole genome shotgun (WGS) entry which is preliminary data.</text>
</comment>
<evidence type="ECO:0000313" key="4">
    <source>
        <dbReference type="Proteomes" id="UP000247459"/>
    </source>
</evidence>
<gene>
    <name evidence="3" type="ORF">PIL02S_02728</name>
</gene>
<name>A0A2W0CYP2_9BACL</name>
<proteinExistence type="predicted"/>
<keyword evidence="2" id="KW-0812">Transmembrane</keyword>
<reference evidence="3 4" key="1">
    <citation type="submission" date="2018-01" db="EMBL/GenBank/DDBJ databases">
        <title>Genome sequence of the PGP bacterium Paenibacillus illinoisensis E3.</title>
        <authorList>
            <person name="Rolli E."/>
            <person name="Marasco R."/>
            <person name="Bessem C."/>
            <person name="Michoud G."/>
            <person name="Gaiarsa S."/>
            <person name="Borin S."/>
            <person name="Daffonchio D."/>
        </authorList>
    </citation>
    <scope>NUCLEOTIDE SEQUENCE [LARGE SCALE GENOMIC DNA]</scope>
    <source>
        <strain evidence="3 4">E3</strain>
    </source>
</reference>
<feature type="transmembrane region" description="Helical" evidence="2">
    <location>
        <begin position="36"/>
        <end position="55"/>
    </location>
</feature>
<protein>
    <submittedName>
        <fullName evidence="3">Uncharacterized protein</fullName>
    </submittedName>
</protein>
<evidence type="ECO:0000256" key="1">
    <source>
        <dbReference type="SAM" id="MobiDB-lite"/>
    </source>
</evidence>
<feature type="region of interest" description="Disordered" evidence="1">
    <location>
        <begin position="69"/>
        <end position="88"/>
    </location>
</feature>
<evidence type="ECO:0000256" key="2">
    <source>
        <dbReference type="SAM" id="Phobius"/>
    </source>
</evidence>
<dbReference type="AlphaFoldDB" id="A0A2W0CYP2"/>